<dbReference type="Pfam" id="PF03170">
    <property type="entry name" value="BcsB"/>
    <property type="match status" value="1"/>
</dbReference>
<proteinExistence type="predicted"/>
<evidence type="ECO:0000256" key="2">
    <source>
        <dbReference type="ARBA" id="ARBA00022475"/>
    </source>
</evidence>
<evidence type="ECO:0000313" key="7">
    <source>
        <dbReference type="EMBL" id="WZL76378.1"/>
    </source>
</evidence>
<comment type="subcellular location">
    <subcellularLocation>
        <location evidence="1">Cell membrane</location>
        <topology evidence="1">Single-pass membrane protein</topology>
    </subcellularLocation>
</comment>
<evidence type="ECO:0000256" key="5">
    <source>
        <dbReference type="ARBA" id="ARBA00023136"/>
    </source>
</evidence>
<keyword evidence="8" id="KW-1185">Reference proteome</keyword>
<evidence type="ECO:0000313" key="8">
    <source>
        <dbReference type="Proteomes" id="UP001461341"/>
    </source>
</evidence>
<reference evidence="7 8" key="1">
    <citation type="submission" date="2023-03" db="EMBL/GenBank/DDBJ databases">
        <title>Novel Species.</title>
        <authorList>
            <person name="Ma S."/>
        </authorList>
    </citation>
    <scope>NUCLEOTIDE SEQUENCE [LARGE SCALE GENOMIC DNA]</scope>
    <source>
        <strain evidence="7 8">B11</strain>
    </source>
</reference>
<name>A0ABZ2YDH7_9BACT</name>
<dbReference type="PANTHER" id="PTHR39083">
    <property type="entry name" value="CYCLIC DI-GMP-BINDING PROTEIN"/>
    <property type="match status" value="1"/>
</dbReference>
<keyword evidence="4 6" id="KW-1133">Transmembrane helix</keyword>
<organism evidence="7 8">
    <name type="scientific">Thermatribacter velox</name>
    <dbReference type="NCBI Taxonomy" id="3039681"/>
    <lineage>
        <taxon>Bacteria</taxon>
        <taxon>Pseudomonadati</taxon>
        <taxon>Atribacterota</taxon>
        <taxon>Atribacteria</taxon>
        <taxon>Atribacterales</taxon>
        <taxon>Thermatribacteraceae</taxon>
        <taxon>Thermatribacter</taxon>
    </lineage>
</organism>
<protein>
    <submittedName>
        <fullName evidence="7">Cellulose biosynthesis cyclic di-GMP-binding regulatory protein BcsB</fullName>
    </submittedName>
</protein>
<evidence type="ECO:0000256" key="6">
    <source>
        <dbReference type="SAM" id="Phobius"/>
    </source>
</evidence>
<dbReference type="Proteomes" id="UP001461341">
    <property type="component" value="Chromosome"/>
</dbReference>
<evidence type="ECO:0000256" key="3">
    <source>
        <dbReference type="ARBA" id="ARBA00022692"/>
    </source>
</evidence>
<gene>
    <name evidence="7" type="ORF">QBE54_01185</name>
</gene>
<accession>A0ABZ2YDH7</accession>
<keyword evidence="2" id="KW-1003">Cell membrane</keyword>
<evidence type="ECO:0000256" key="4">
    <source>
        <dbReference type="ARBA" id="ARBA00022989"/>
    </source>
</evidence>
<dbReference type="InterPro" id="IPR018513">
    <property type="entry name" value="Cell_synthase_bac"/>
</dbReference>
<sequence>MRKGLFLVGICLLLSLVFVELSFGAREGEGYFQIPFSSLGWKESVKLEGGNPAYTLYLPDFTGVDWGRSFLYLNLYASQLIRSPSSVSIYGDGELLLNAALRAGENSFRIPLAALSTDKDVHSIEVKAHLVISDDFCEDLASGNLFVIIRKDSLLNLYRKDTPLKSLEDFLHFPEDEVEILLPSGEWSPDLQRAFIELYAFLSRFYRGLPVRITAGMYKGETTESSDHRRIFLLEEGYRDFEIYDKSLYLTPQGVDALTRIPEFFVFTSSKVEKVDKQFSYSKQRVTLSGLGADGLTFRGLGEMKQTVYFTLSDLGGFPRSLKLVLYRNHLPSRYEATFSIKLNGEMVYSEKLDMGGVKELSPLTVQIPTALLGRENSLEFRFSYFPEVGHCRRSEAPFEGFISGKSYLEVEELASLPELLTFGDVPTFFAGKAQVVLPDKASFEDLMVASKIVASLRTIDRVPILVEVLKYSQVTDLLDPSLNLSVFRRPFFNLFYLPRRVREYSDHLRLRGTPTAKRMALSLAFACENFIYTLRDFVLLPCLPFLEKSVSPRNFLVFVDPPDTLLKSLSSPVVIDEGTIVLRSGLQSERLLETSPDQPLGVLSVFREGAFPAIIFIPYREKDIARSYFLENFEGVETLRWLSGNVAIIGKGGLSRLLTVEIPPSGWRIPSHWREVFRSFRLVIFLVGASLIVILAGFLYRRLTRPPL</sequence>
<dbReference type="RefSeq" id="WP_369018536.1">
    <property type="nucleotide sequence ID" value="NZ_CP121689.1"/>
</dbReference>
<dbReference type="Gene3D" id="2.60.120.260">
    <property type="entry name" value="Galactose-binding domain-like"/>
    <property type="match status" value="1"/>
</dbReference>
<dbReference type="EMBL" id="CP121689">
    <property type="protein sequence ID" value="WZL76378.1"/>
    <property type="molecule type" value="Genomic_DNA"/>
</dbReference>
<feature type="transmembrane region" description="Helical" evidence="6">
    <location>
        <begin position="681"/>
        <end position="701"/>
    </location>
</feature>
<evidence type="ECO:0000256" key="1">
    <source>
        <dbReference type="ARBA" id="ARBA00004162"/>
    </source>
</evidence>
<keyword evidence="3 6" id="KW-0812">Transmembrane</keyword>
<dbReference type="PANTHER" id="PTHR39083:SF1">
    <property type="entry name" value="CYCLIC DI-GMP-BINDING PROTEIN"/>
    <property type="match status" value="1"/>
</dbReference>
<keyword evidence="5 6" id="KW-0472">Membrane</keyword>